<evidence type="ECO:0000256" key="1">
    <source>
        <dbReference type="ARBA" id="ARBA00008909"/>
    </source>
</evidence>
<evidence type="ECO:0000313" key="5">
    <source>
        <dbReference type="Proteomes" id="UP001589795"/>
    </source>
</evidence>
<protein>
    <submittedName>
        <fullName evidence="4">Protein rep</fullName>
    </submittedName>
</protein>
<feature type="compositionally biased region" description="Basic and acidic residues" evidence="3">
    <location>
        <begin position="369"/>
        <end position="387"/>
    </location>
</feature>
<gene>
    <name evidence="4" type="ORF">ACFFIZ_20515</name>
</gene>
<feature type="region of interest" description="Disordered" evidence="3">
    <location>
        <begin position="346"/>
        <end position="399"/>
    </location>
</feature>
<comment type="similarity">
    <text evidence="1">Belongs to the Gram-positive plasmids replication protein type 1 family.</text>
</comment>
<keyword evidence="5" id="KW-1185">Reference proteome</keyword>
<dbReference type="Proteomes" id="UP001589795">
    <property type="component" value="Unassembled WGS sequence"/>
</dbReference>
<dbReference type="EMBL" id="JBHLWQ010000213">
    <property type="protein sequence ID" value="MFC0202624.1"/>
    <property type="molecule type" value="Genomic_DNA"/>
</dbReference>
<name>A0ABV6CPF7_9RHOB</name>
<evidence type="ECO:0000256" key="2">
    <source>
        <dbReference type="ARBA" id="ARBA00022705"/>
    </source>
</evidence>
<accession>A0ABV6CPF7</accession>
<organism evidence="4 5">
    <name type="scientific">Paracoccus rhizosphaerae</name>
    <dbReference type="NCBI Taxonomy" id="1133347"/>
    <lineage>
        <taxon>Bacteria</taxon>
        <taxon>Pseudomonadati</taxon>
        <taxon>Pseudomonadota</taxon>
        <taxon>Alphaproteobacteria</taxon>
        <taxon>Rhodobacterales</taxon>
        <taxon>Paracoccaceae</taxon>
        <taxon>Paracoccus</taxon>
    </lineage>
</organism>
<evidence type="ECO:0000313" key="4">
    <source>
        <dbReference type="EMBL" id="MFC0202624.1"/>
    </source>
</evidence>
<dbReference type="RefSeq" id="WP_265508721.1">
    <property type="nucleotide sequence ID" value="NZ_JAOTBE010000105.1"/>
</dbReference>
<keyword evidence="2" id="KW-0235">DNA replication</keyword>
<proteinExistence type="inferred from homology"/>
<evidence type="ECO:0000256" key="3">
    <source>
        <dbReference type="SAM" id="MobiDB-lite"/>
    </source>
</evidence>
<dbReference type="Pfam" id="PF01446">
    <property type="entry name" value="Rep_1"/>
    <property type="match status" value="1"/>
</dbReference>
<dbReference type="InterPro" id="IPR000989">
    <property type="entry name" value="Rep"/>
</dbReference>
<comment type="caution">
    <text evidence="4">The sequence shown here is derived from an EMBL/GenBank/DDBJ whole genome shotgun (WGS) entry which is preliminary data.</text>
</comment>
<sequence length="414" mass="47103">MRERYADQREASRIMWRHSTDGKPKGVTLCGWTLHAQADDVEVMRETVPDAPARSFLCGLQKCGLGWVCPLCTLAKAEKARQNLNALLSRARREGWQTVMVTLTVRHDVDMSLPWLWERLSAASDELRRTYAWKQVNKQLIGSAKAVEATHGANGWHPHYHVILVFKAGLTEDEAIQKAETLRAEWVNQLTVQGLTGNDRAFQVQGAASAGSYITKWGAAEELSLGHVKQGREGQRSPWNLLRDSRNGDHEAGELWHTFVTTIKGTHQLRLTPGLRKHVKAELEYLAERKAEDIAEGLCAPEPEPKAVSLAKIEPEEWKATARHRRVLIREAAAARTLKEAEQRLREAREGSQTDADLLNPQLIEDDEPPRLRVDDRPEILMKLHPSERRRRRAEREKLTDVSWEEMAEMPFDE</sequence>
<reference evidence="4 5" key="1">
    <citation type="submission" date="2024-09" db="EMBL/GenBank/DDBJ databases">
        <authorList>
            <person name="Sun Q."/>
            <person name="Mori K."/>
        </authorList>
    </citation>
    <scope>NUCLEOTIDE SEQUENCE [LARGE SCALE GENOMIC DNA]</scope>
    <source>
        <strain evidence="4 5">CCM 7904</strain>
    </source>
</reference>